<organism evidence="2 3">
    <name type="scientific">Cyclospora cayetanensis</name>
    <dbReference type="NCBI Taxonomy" id="88456"/>
    <lineage>
        <taxon>Eukaryota</taxon>
        <taxon>Sar</taxon>
        <taxon>Alveolata</taxon>
        <taxon>Apicomplexa</taxon>
        <taxon>Conoidasida</taxon>
        <taxon>Coccidia</taxon>
        <taxon>Eucoccidiorida</taxon>
        <taxon>Eimeriorina</taxon>
        <taxon>Eimeriidae</taxon>
        <taxon>Cyclospora</taxon>
    </lineage>
</organism>
<name>A0A6P6RRY4_9EIME</name>
<keyword evidence="3" id="KW-0969">Cilium</keyword>
<feature type="compositionally biased region" description="Basic and acidic residues" evidence="1">
    <location>
        <begin position="119"/>
        <end position="194"/>
    </location>
</feature>
<feature type="compositionally biased region" description="Acidic residues" evidence="1">
    <location>
        <begin position="195"/>
        <end position="206"/>
    </location>
</feature>
<keyword evidence="3" id="KW-0966">Cell projection</keyword>
<reference evidence="3" key="1">
    <citation type="submission" date="2025-08" db="UniProtKB">
        <authorList>
            <consortium name="RefSeq"/>
        </authorList>
    </citation>
    <scope>IDENTIFICATION</scope>
</reference>
<sequence>MGLAESTVEVPPAVETTAEAHATTATGEGAPAKAFPGISVGSASTTDGGEPPGKDAGEAKDSTAMPRVSGEADETETAKQQQGKEGQQAPQVQESEQQEEESEQEEKESEQPEQASEQSKNEQQEEKNEQQQKEQEKMQQQKEQEKVQQQKEQEKMRQQKEQEKMQQQKEQEKMRQQKEQEKMRQQKEQEKMREEEDQSSPEEDVGTLETYMTMGFTGIKQLLSGNFFSQESSEVETPLTTPPAARSTTAEQRGEECSEQQAREGLEAKRDTREESEQQRKNAAAAKVVFESSAEAECSHDATAQEGDPKRRASKEVLTHELKAKPEVSQKAAAEASKQASQEEGPFAADTEEQAGMDNAQAAEGQKVLLENAPKAGSASAHPTALQSRTSAEKLAREKSLQRIGSTGKEGKTTPSSLKTSLLHEGSSQGAPGAKLGSSKLSAVTGKTMEKDRVENPLRTNSNPIRPTDGDKSDAAARVGVAGSGVGGVQRGLSRGLSHGAKGPKPPPLMKSDTGK</sequence>
<feature type="compositionally biased region" description="Basic and acidic residues" evidence="1">
    <location>
        <begin position="391"/>
        <end position="401"/>
    </location>
</feature>
<feature type="compositionally biased region" description="Basic and acidic residues" evidence="1">
    <location>
        <begin position="307"/>
        <end position="328"/>
    </location>
</feature>
<dbReference type="AlphaFoldDB" id="A0A6P6RRY4"/>
<keyword evidence="3" id="KW-0282">Flagellum</keyword>
<feature type="region of interest" description="Disordered" evidence="1">
    <location>
        <begin position="1"/>
        <end position="211"/>
    </location>
</feature>
<dbReference type="Proteomes" id="UP000515125">
    <property type="component" value="Unplaced"/>
</dbReference>
<dbReference type="RefSeq" id="XP_026190307.1">
    <property type="nucleotide sequence ID" value="XM_026334522.1"/>
</dbReference>
<feature type="compositionally biased region" description="Low complexity" evidence="1">
    <location>
        <begin position="78"/>
        <end position="95"/>
    </location>
</feature>
<feature type="compositionally biased region" description="Basic and acidic residues" evidence="1">
    <location>
        <begin position="52"/>
        <end position="61"/>
    </location>
</feature>
<evidence type="ECO:0000313" key="2">
    <source>
        <dbReference type="Proteomes" id="UP000515125"/>
    </source>
</evidence>
<feature type="compositionally biased region" description="Low complexity" evidence="1">
    <location>
        <begin position="11"/>
        <end position="34"/>
    </location>
</feature>
<keyword evidence="2" id="KW-1185">Reference proteome</keyword>
<feature type="compositionally biased region" description="Low complexity" evidence="1">
    <location>
        <begin position="329"/>
        <end position="344"/>
    </location>
</feature>
<gene>
    <name evidence="3" type="primary">LOC34621044</name>
</gene>
<protein>
    <submittedName>
        <fullName evidence="3">Cilia- and flagella-associated protein 251</fullName>
    </submittedName>
</protein>
<feature type="compositionally biased region" description="Polar residues" evidence="1">
    <location>
        <begin position="413"/>
        <end position="430"/>
    </location>
</feature>
<evidence type="ECO:0000256" key="1">
    <source>
        <dbReference type="SAM" id="MobiDB-lite"/>
    </source>
</evidence>
<proteinExistence type="predicted"/>
<feature type="compositionally biased region" description="Basic and acidic residues" evidence="1">
    <location>
        <begin position="252"/>
        <end position="280"/>
    </location>
</feature>
<feature type="region of interest" description="Disordered" evidence="1">
    <location>
        <begin position="230"/>
        <end position="516"/>
    </location>
</feature>
<dbReference type="GeneID" id="34621044"/>
<accession>A0A6P6RRY4</accession>
<feature type="compositionally biased region" description="Acidic residues" evidence="1">
    <location>
        <begin position="96"/>
        <end position="108"/>
    </location>
</feature>
<evidence type="ECO:0000313" key="3">
    <source>
        <dbReference type="RefSeq" id="XP_026190307.1"/>
    </source>
</evidence>